<feature type="non-terminal residue" evidence="2">
    <location>
        <position position="1"/>
    </location>
</feature>
<keyword evidence="1" id="KW-0812">Transmembrane</keyword>
<feature type="non-terminal residue" evidence="2">
    <location>
        <position position="68"/>
    </location>
</feature>
<dbReference type="AlphaFoldDB" id="A0A438VDJ8"/>
<sequence length="68" mass="7858">SEQLIYLEELLSHQEKHLENKLSGFSVNDLDMQSVFRLERNRLKIAYKLLGLMSFIALVLAIVLISLL</sequence>
<evidence type="ECO:0000313" key="2">
    <source>
        <dbReference type="EMBL" id="RVZ08646.1"/>
    </source>
</evidence>
<keyword evidence="1" id="KW-1133">Transmembrane helix</keyword>
<name>A0A438VDJ8_HELPX</name>
<dbReference type="EMBL" id="RJGP01001846">
    <property type="protein sequence ID" value="RVZ08646.1"/>
    <property type="molecule type" value="Genomic_DNA"/>
</dbReference>
<feature type="transmembrane region" description="Helical" evidence="1">
    <location>
        <begin position="45"/>
        <end position="67"/>
    </location>
</feature>
<gene>
    <name evidence="2" type="ORF">EC518_16220</name>
</gene>
<protein>
    <submittedName>
        <fullName evidence="2">VirB8 family protein</fullName>
    </submittedName>
</protein>
<accession>A0A438VDJ8</accession>
<comment type="caution">
    <text evidence="2">The sequence shown here is derived from an EMBL/GenBank/DDBJ whole genome shotgun (WGS) entry which is preliminary data.</text>
</comment>
<keyword evidence="1" id="KW-0472">Membrane</keyword>
<reference evidence="2 3" key="1">
    <citation type="submission" date="2018-11" db="EMBL/GenBank/DDBJ databases">
        <title>Genetic determinants and prediction of antibiotic resistance phenotypes in Helicobacter pylori.</title>
        <authorList>
            <person name="Wagner K."/>
        </authorList>
    </citation>
    <scope>NUCLEOTIDE SEQUENCE [LARGE SCALE GENOMIC DNA]</scope>
    <source>
        <strain evidence="2 3">ZH70</strain>
    </source>
</reference>
<evidence type="ECO:0000313" key="3">
    <source>
        <dbReference type="Proteomes" id="UP000289022"/>
    </source>
</evidence>
<dbReference type="Proteomes" id="UP000289022">
    <property type="component" value="Unassembled WGS sequence"/>
</dbReference>
<evidence type="ECO:0000256" key="1">
    <source>
        <dbReference type="SAM" id="Phobius"/>
    </source>
</evidence>
<proteinExistence type="predicted"/>
<organism evidence="2 3">
    <name type="scientific">Helicobacter pylori</name>
    <name type="common">Campylobacter pylori</name>
    <dbReference type="NCBI Taxonomy" id="210"/>
    <lineage>
        <taxon>Bacteria</taxon>
        <taxon>Pseudomonadati</taxon>
        <taxon>Campylobacterota</taxon>
        <taxon>Epsilonproteobacteria</taxon>
        <taxon>Campylobacterales</taxon>
        <taxon>Helicobacteraceae</taxon>
        <taxon>Helicobacter</taxon>
    </lineage>
</organism>